<protein>
    <recommendedName>
        <fullName evidence="3 11">Shikimate kinase</fullName>
        <shortName evidence="11">SK</shortName>
        <ecNumber evidence="3 11">2.7.1.71</ecNumber>
    </recommendedName>
</protein>
<dbReference type="GO" id="GO:0009423">
    <property type="term" value="P:chorismate biosynthetic process"/>
    <property type="evidence" value="ECO:0007669"/>
    <property type="project" value="UniProtKB-UniRule"/>
</dbReference>
<dbReference type="OrthoDB" id="9800332at2"/>
<keyword evidence="8 11" id="KW-0067">ATP-binding</keyword>
<dbReference type="GO" id="GO:0004765">
    <property type="term" value="F:shikimate kinase activity"/>
    <property type="evidence" value="ECO:0007669"/>
    <property type="project" value="UniProtKB-UniRule"/>
</dbReference>
<evidence type="ECO:0000256" key="4">
    <source>
        <dbReference type="ARBA" id="ARBA00022605"/>
    </source>
</evidence>
<comment type="subunit">
    <text evidence="11">Monomer.</text>
</comment>
<comment type="pathway">
    <text evidence="1 11">Metabolic intermediate biosynthesis; chorismate biosynthesis; chorismate from D-erythrose 4-phosphate and phosphoenolpyruvate: step 5/7.</text>
</comment>
<evidence type="ECO:0000256" key="6">
    <source>
        <dbReference type="ARBA" id="ARBA00022741"/>
    </source>
</evidence>
<keyword evidence="11" id="KW-0460">Magnesium</keyword>
<comment type="similarity">
    <text evidence="2 11">Belongs to the shikimate kinase family.</text>
</comment>
<keyword evidence="5 11" id="KW-0808">Transferase</keyword>
<dbReference type="CDD" id="cd00464">
    <property type="entry name" value="SK"/>
    <property type="match status" value="1"/>
</dbReference>
<dbReference type="GO" id="GO:0005829">
    <property type="term" value="C:cytosol"/>
    <property type="evidence" value="ECO:0007669"/>
    <property type="project" value="TreeGrafter"/>
</dbReference>
<dbReference type="InterPro" id="IPR031322">
    <property type="entry name" value="Shikimate/glucono_kinase"/>
</dbReference>
<dbReference type="InterPro" id="IPR023000">
    <property type="entry name" value="Shikimate_kinase_CS"/>
</dbReference>
<dbReference type="UniPathway" id="UPA00053">
    <property type="reaction ID" value="UER00088"/>
</dbReference>
<evidence type="ECO:0000256" key="5">
    <source>
        <dbReference type="ARBA" id="ARBA00022679"/>
    </source>
</evidence>
<keyword evidence="13" id="KW-1185">Reference proteome</keyword>
<accession>A0A3A1URI2</accession>
<dbReference type="PANTHER" id="PTHR21087">
    <property type="entry name" value="SHIKIMATE KINASE"/>
    <property type="match status" value="1"/>
</dbReference>
<name>A0A3A1URI2_9BACL</name>
<dbReference type="Gene3D" id="3.40.50.300">
    <property type="entry name" value="P-loop containing nucleotide triphosphate hydrolases"/>
    <property type="match status" value="1"/>
</dbReference>
<comment type="caution">
    <text evidence="11">Lacks conserved residue(s) required for the propagation of feature annotation.</text>
</comment>
<feature type="binding site" evidence="11">
    <location>
        <position position="48"/>
    </location>
    <ligand>
        <name>substrate</name>
    </ligand>
</feature>
<evidence type="ECO:0000313" key="12">
    <source>
        <dbReference type="EMBL" id="RIX50031.1"/>
    </source>
</evidence>
<dbReference type="Proteomes" id="UP000266482">
    <property type="component" value="Unassembled WGS sequence"/>
</dbReference>
<dbReference type="SUPFAM" id="SSF52540">
    <property type="entry name" value="P-loop containing nucleoside triphosphate hydrolases"/>
    <property type="match status" value="1"/>
</dbReference>
<dbReference type="EMBL" id="QXQA01000017">
    <property type="protein sequence ID" value="RIX50031.1"/>
    <property type="molecule type" value="Genomic_DNA"/>
</dbReference>
<evidence type="ECO:0000256" key="11">
    <source>
        <dbReference type="HAMAP-Rule" id="MF_00109"/>
    </source>
</evidence>
<feature type="binding site" evidence="11">
    <location>
        <position position="6"/>
    </location>
    <ligand>
        <name>Mg(2+)</name>
        <dbReference type="ChEBI" id="CHEBI:18420"/>
    </ligand>
</feature>
<evidence type="ECO:0000256" key="7">
    <source>
        <dbReference type="ARBA" id="ARBA00022777"/>
    </source>
</evidence>
<feature type="binding site" evidence="11">
    <location>
        <position position="127"/>
    </location>
    <ligand>
        <name>substrate</name>
    </ligand>
</feature>
<comment type="subcellular location">
    <subcellularLocation>
        <location evidence="11">Cytoplasm</location>
    </subcellularLocation>
</comment>
<dbReference type="GO" id="GO:0005524">
    <property type="term" value="F:ATP binding"/>
    <property type="evidence" value="ECO:0007669"/>
    <property type="project" value="UniProtKB-UniRule"/>
</dbReference>
<keyword evidence="7 11" id="KW-0418">Kinase</keyword>
<evidence type="ECO:0000256" key="10">
    <source>
        <dbReference type="ARBA" id="ARBA00048567"/>
    </source>
</evidence>
<evidence type="ECO:0000256" key="2">
    <source>
        <dbReference type="ARBA" id="ARBA00006997"/>
    </source>
</evidence>
<keyword evidence="11" id="KW-0963">Cytoplasm</keyword>
<keyword evidence="6 11" id="KW-0547">Nucleotide-binding</keyword>
<feature type="binding site" evidence="11">
    <location>
        <position position="71"/>
    </location>
    <ligand>
        <name>substrate</name>
    </ligand>
</feature>
<evidence type="ECO:0000313" key="13">
    <source>
        <dbReference type="Proteomes" id="UP000266482"/>
    </source>
</evidence>
<gene>
    <name evidence="11" type="primary">aroK</name>
    <name evidence="12" type="ORF">D3P08_22150</name>
</gene>
<keyword evidence="11" id="KW-0479">Metal-binding</keyword>
<comment type="cofactor">
    <cofactor evidence="11">
        <name>Mg(2+)</name>
        <dbReference type="ChEBI" id="CHEBI:18420"/>
    </cofactor>
    <text evidence="11">Binds 1 Mg(2+) ion per subunit.</text>
</comment>
<dbReference type="GO" id="GO:0008652">
    <property type="term" value="P:amino acid biosynthetic process"/>
    <property type="evidence" value="ECO:0007669"/>
    <property type="project" value="UniProtKB-KW"/>
</dbReference>
<comment type="caution">
    <text evidence="12">The sequence shown here is derived from an EMBL/GenBank/DDBJ whole genome shotgun (WGS) entry which is preliminary data.</text>
</comment>
<evidence type="ECO:0000256" key="9">
    <source>
        <dbReference type="ARBA" id="ARBA00023141"/>
    </source>
</evidence>
<dbReference type="EC" id="2.7.1.71" evidence="3 11"/>
<reference evidence="12 13" key="1">
    <citation type="submission" date="2018-09" db="EMBL/GenBank/DDBJ databases">
        <title>Paenibacillus aracenensis nov. sp. isolated from a cave in southern Spain.</title>
        <authorList>
            <person name="Jurado V."/>
            <person name="Gutierrez-Patricio S."/>
            <person name="Gonzalez-Pimentel J.L."/>
            <person name="Miller A.Z."/>
            <person name="Laiz L."/>
            <person name="Saiz-Jimenez C."/>
        </authorList>
    </citation>
    <scope>NUCLEOTIDE SEQUENCE [LARGE SCALE GENOMIC DNA]</scope>
    <source>
        <strain evidence="12 13">DSM 22867</strain>
    </source>
</reference>
<evidence type="ECO:0000256" key="8">
    <source>
        <dbReference type="ARBA" id="ARBA00022840"/>
    </source>
</evidence>
<evidence type="ECO:0000256" key="3">
    <source>
        <dbReference type="ARBA" id="ARBA00012154"/>
    </source>
</evidence>
<comment type="catalytic activity">
    <reaction evidence="10 11">
        <text>shikimate + ATP = 3-phosphoshikimate + ADP + H(+)</text>
        <dbReference type="Rhea" id="RHEA:13121"/>
        <dbReference type="ChEBI" id="CHEBI:15378"/>
        <dbReference type="ChEBI" id="CHEBI:30616"/>
        <dbReference type="ChEBI" id="CHEBI:36208"/>
        <dbReference type="ChEBI" id="CHEBI:145989"/>
        <dbReference type="ChEBI" id="CHEBI:456216"/>
        <dbReference type="EC" id="2.7.1.71"/>
    </reaction>
</comment>
<feature type="binding site" evidence="11">
    <location>
        <begin position="2"/>
        <end position="7"/>
    </location>
    <ligand>
        <name>ATP</name>
        <dbReference type="ChEBI" id="CHEBI:30616"/>
    </ligand>
</feature>
<proteinExistence type="inferred from homology"/>
<feature type="binding site" evidence="11">
    <location>
        <position position="109"/>
    </location>
    <ligand>
        <name>ATP</name>
        <dbReference type="ChEBI" id="CHEBI:30616"/>
    </ligand>
</feature>
<dbReference type="Pfam" id="PF01202">
    <property type="entry name" value="SKI"/>
    <property type="match status" value="1"/>
</dbReference>
<dbReference type="GO" id="GO:0000287">
    <property type="term" value="F:magnesium ion binding"/>
    <property type="evidence" value="ECO:0007669"/>
    <property type="project" value="UniProtKB-UniRule"/>
</dbReference>
<dbReference type="HAMAP" id="MF_00109">
    <property type="entry name" value="Shikimate_kinase"/>
    <property type="match status" value="1"/>
</dbReference>
<dbReference type="GO" id="GO:0009073">
    <property type="term" value="P:aromatic amino acid family biosynthetic process"/>
    <property type="evidence" value="ECO:0007669"/>
    <property type="project" value="UniProtKB-KW"/>
</dbReference>
<evidence type="ECO:0000256" key="1">
    <source>
        <dbReference type="ARBA" id="ARBA00004842"/>
    </source>
</evidence>
<dbReference type="InterPro" id="IPR027417">
    <property type="entry name" value="P-loop_NTPase"/>
</dbReference>
<comment type="function">
    <text evidence="11">Catalyzes the specific phosphorylation of the 3-hydroxyl group of shikimic acid using ATP as a cosubstrate.</text>
</comment>
<dbReference type="PRINTS" id="PR01100">
    <property type="entry name" value="SHIKIMTKNASE"/>
</dbReference>
<feature type="binding site" evidence="11">
    <location>
        <position position="24"/>
    </location>
    <ligand>
        <name>substrate</name>
    </ligand>
</feature>
<dbReference type="InterPro" id="IPR000623">
    <property type="entry name" value="Shikimate_kinase/TSH1"/>
</dbReference>
<organism evidence="12 13">
    <name type="scientific">Paenibacillus nanensis</name>
    <dbReference type="NCBI Taxonomy" id="393251"/>
    <lineage>
        <taxon>Bacteria</taxon>
        <taxon>Bacillati</taxon>
        <taxon>Bacillota</taxon>
        <taxon>Bacilli</taxon>
        <taxon>Bacillales</taxon>
        <taxon>Paenibacillaceae</taxon>
        <taxon>Paenibacillus</taxon>
    </lineage>
</organism>
<dbReference type="AlphaFoldDB" id="A0A3A1URI2"/>
<sequence length="160" mass="17920">MGTGKSSVSRLLADKLGWPRIDSDEEIEQAENRKISEIFESDGEDGFRQIETQVLNKLLTSAEPAVIATGGGAVLREHNRRMMLENGFVAALHASPEQIIARVEADTARPLLQGDLHQRVHMLLEKRRGVYDFAHLSVDTTKLTVDEVVDRILKAWNQFS</sequence>
<keyword evidence="4 11" id="KW-0028">Amino-acid biosynthesis</keyword>
<dbReference type="PROSITE" id="PS01128">
    <property type="entry name" value="SHIKIMATE_KINASE"/>
    <property type="match status" value="1"/>
</dbReference>
<keyword evidence="9 11" id="KW-0057">Aromatic amino acid biosynthesis</keyword>
<dbReference type="PANTHER" id="PTHR21087:SF16">
    <property type="entry name" value="SHIKIMATE KINASE 1, CHLOROPLASTIC"/>
    <property type="match status" value="1"/>
</dbReference>